<dbReference type="Gene3D" id="1.10.1740.10">
    <property type="match status" value="1"/>
</dbReference>
<reference evidence="7 8" key="1">
    <citation type="submission" date="2024-11" db="EMBL/GenBank/DDBJ databases">
        <authorList>
            <person name="Kaparullina E.N."/>
            <person name="Delegan Y.A."/>
            <person name="Doronina N.V."/>
        </authorList>
    </citation>
    <scope>NUCLEOTIDE SEQUENCE [LARGE SCALE GENOMIC DNA]</scope>
    <source>
        <strain evidence="7 8">7sh_L</strain>
    </source>
</reference>
<protein>
    <submittedName>
        <fullName evidence="7">Sigma-70 family RNA polymerase sigma factor</fullName>
    </submittedName>
</protein>
<dbReference type="Proteomes" id="UP001617669">
    <property type="component" value="Unassembled WGS sequence"/>
</dbReference>
<dbReference type="EMBL" id="JBIWXY010000001">
    <property type="protein sequence ID" value="MFJ5445938.1"/>
    <property type="molecule type" value="Genomic_DNA"/>
</dbReference>
<sequence>MSVQHDYSFSGLYTAHHGWLCGWLSKKLGCQHNAADITQDAFVRLLLKHDALQDLSTPRAYLVKIAKGLIIDQWRRQELEQRYLEALRIDTQPSLASQEVQAMVIETLLEIDAMLNRLNPRARQAFLLAQIDGFTYQEIADNLGVSERMVKKYMATAMMHCLLLKRDLNAAAG</sequence>
<dbReference type="InterPro" id="IPR013325">
    <property type="entry name" value="RNA_pol_sigma_r2"/>
</dbReference>
<keyword evidence="2" id="KW-0805">Transcription regulation</keyword>
<feature type="domain" description="RNA polymerase sigma-70 region 2" evidence="5">
    <location>
        <begin position="12"/>
        <end position="78"/>
    </location>
</feature>
<keyword evidence="4" id="KW-0804">Transcription</keyword>
<evidence type="ECO:0000313" key="8">
    <source>
        <dbReference type="Proteomes" id="UP001617669"/>
    </source>
</evidence>
<evidence type="ECO:0000259" key="5">
    <source>
        <dbReference type="Pfam" id="PF04542"/>
    </source>
</evidence>
<dbReference type="InterPro" id="IPR036388">
    <property type="entry name" value="WH-like_DNA-bd_sf"/>
</dbReference>
<evidence type="ECO:0000256" key="1">
    <source>
        <dbReference type="ARBA" id="ARBA00010641"/>
    </source>
</evidence>
<evidence type="ECO:0000256" key="4">
    <source>
        <dbReference type="ARBA" id="ARBA00023163"/>
    </source>
</evidence>
<evidence type="ECO:0000256" key="3">
    <source>
        <dbReference type="ARBA" id="ARBA00023082"/>
    </source>
</evidence>
<keyword evidence="3" id="KW-0731">Sigma factor</keyword>
<evidence type="ECO:0000259" key="6">
    <source>
        <dbReference type="Pfam" id="PF08281"/>
    </source>
</evidence>
<feature type="domain" description="RNA polymerase sigma factor 70 region 4 type 2" evidence="6">
    <location>
        <begin position="109"/>
        <end position="161"/>
    </location>
</feature>
<accession>A0ABW8GLZ9</accession>
<dbReference type="Pfam" id="PF04542">
    <property type="entry name" value="Sigma70_r2"/>
    <property type="match status" value="1"/>
</dbReference>
<evidence type="ECO:0000313" key="7">
    <source>
        <dbReference type="EMBL" id="MFJ5445938.1"/>
    </source>
</evidence>
<comment type="caution">
    <text evidence="7">The sequence shown here is derived from an EMBL/GenBank/DDBJ whole genome shotgun (WGS) entry which is preliminary data.</text>
</comment>
<proteinExistence type="inferred from homology"/>
<dbReference type="InterPro" id="IPR007627">
    <property type="entry name" value="RNA_pol_sigma70_r2"/>
</dbReference>
<dbReference type="InterPro" id="IPR013249">
    <property type="entry name" value="RNA_pol_sigma70_r4_t2"/>
</dbReference>
<gene>
    <name evidence="7" type="ORF">ACIKP9_06815</name>
</gene>
<name>A0ABW8GLZ9_9PROT</name>
<keyword evidence="8" id="KW-1185">Reference proteome</keyword>
<dbReference type="Gene3D" id="1.10.10.10">
    <property type="entry name" value="Winged helix-like DNA-binding domain superfamily/Winged helix DNA-binding domain"/>
    <property type="match status" value="1"/>
</dbReference>
<dbReference type="RefSeq" id="WP_400880901.1">
    <property type="nucleotide sequence ID" value="NZ_JBIWXY010000001.1"/>
</dbReference>
<dbReference type="PANTHER" id="PTHR43133">
    <property type="entry name" value="RNA POLYMERASE ECF-TYPE SIGMA FACTO"/>
    <property type="match status" value="1"/>
</dbReference>
<dbReference type="Pfam" id="PF08281">
    <property type="entry name" value="Sigma70_r4_2"/>
    <property type="match status" value="1"/>
</dbReference>
<dbReference type="NCBIfam" id="TIGR02937">
    <property type="entry name" value="sigma70-ECF"/>
    <property type="match status" value="1"/>
</dbReference>
<dbReference type="CDD" id="cd06171">
    <property type="entry name" value="Sigma70_r4"/>
    <property type="match status" value="1"/>
</dbReference>
<dbReference type="SUPFAM" id="SSF88946">
    <property type="entry name" value="Sigma2 domain of RNA polymerase sigma factors"/>
    <property type="match status" value="1"/>
</dbReference>
<comment type="similarity">
    <text evidence="1">Belongs to the sigma-70 factor family. ECF subfamily.</text>
</comment>
<dbReference type="PANTHER" id="PTHR43133:SF63">
    <property type="entry name" value="RNA POLYMERASE SIGMA FACTOR FECI-RELATED"/>
    <property type="match status" value="1"/>
</dbReference>
<dbReference type="InterPro" id="IPR014284">
    <property type="entry name" value="RNA_pol_sigma-70_dom"/>
</dbReference>
<evidence type="ECO:0000256" key="2">
    <source>
        <dbReference type="ARBA" id="ARBA00023015"/>
    </source>
</evidence>
<dbReference type="InterPro" id="IPR013324">
    <property type="entry name" value="RNA_pol_sigma_r3/r4-like"/>
</dbReference>
<organism evidence="7 8">
    <name type="scientific">Methylobacillus methanolivorans</name>
    <dbReference type="NCBI Taxonomy" id="1848927"/>
    <lineage>
        <taxon>Bacteria</taxon>
        <taxon>Pseudomonadati</taxon>
        <taxon>Pseudomonadota</taxon>
        <taxon>Betaproteobacteria</taxon>
        <taxon>Nitrosomonadales</taxon>
        <taxon>Methylophilaceae</taxon>
        <taxon>Methylobacillus</taxon>
    </lineage>
</organism>
<dbReference type="InterPro" id="IPR039425">
    <property type="entry name" value="RNA_pol_sigma-70-like"/>
</dbReference>
<dbReference type="SUPFAM" id="SSF88659">
    <property type="entry name" value="Sigma3 and sigma4 domains of RNA polymerase sigma factors"/>
    <property type="match status" value="1"/>
</dbReference>